<gene>
    <name evidence="1" type="ORF">AEth_01095</name>
</gene>
<accession>A0A8B3S2C5</accession>
<sequence>MAGKRIWELQPFTVCRILGLTFNEMELKKLFRELKLSNNGDLLQASAMHQQLIDVCANKTQASKNMGAVLNKRFEPYKEKIKNQDVVKLIEQGKTCTDIPLSAFIWFAV</sequence>
<reference evidence="2" key="1">
    <citation type="submission" date="2019-01" db="EMBL/GenBank/DDBJ databases">
        <title>Anaerobic oxidation of ethane by archaea from a marine hydrocarbon seep.</title>
        <authorList>
            <person name="Musat F."/>
        </authorList>
    </citation>
    <scope>NUCLEOTIDE SEQUENCE [LARGE SCALE GENOMIC DNA]</scope>
</reference>
<organism evidence="1 2">
    <name type="scientific">Candidatus Argoarchaeum ethanivorans</name>
    <dbReference type="NCBI Taxonomy" id="2608793"/>
    <lineage>
        <taxon>Archaea</taxon>
        <taxon>Methanobacteriati</taxon>
        <taxon>Methanobacteriota</taxon>
        <taxon>Stenosarchaea group</taxon>
        <taxon>Methanomicrobia</taxon>
        <taxon>Methanosarcinales</taxon>
        <taxon>Methanosarcinales incertae sedis</taxon>
        <taxon>GOM Arc I cluster</taxon>
        <taxon>Candidatus Argoarchaeum</taxon>
    </lineage>
</organism>
<dbReference type="AlphaFoldDB" id="A0A8B3S2C5"/>
<evidence type="ECO:0000313" key="1">
    <source>
        <dbReference type="EMBL" id="RZB29460.1"/>
    </source>
</evidence>
<protein>
    <submittedName>
        <fullName evidence="1">Uncharacterized protein</fullName>
    </submittedName>
</protein>
<evidence type="ECO:0000313" key="2">
    <source>
        <dbReference type="Proteomes" id="UP000291831"/>
    </source>
</evidence>
<dbReference type="EMBL" id="RPGO01000026">
    <property type="protein sequence ID" value="RZB29460.1"/>
    <property type="molecule type" value="Genomic_DNA"/>
</dbReference>
<comment type="caution">
    <text evidence="1">The sequence shown here is derived from an EMBL/GenBank/DDBJ whole genome shotgun (WGS) entry which is preliminary data.</text>
</comment>
<proteinExistence type="predicted"/>
<dbReference type="Proteomes" id="UP000291831">
    <property type="component" value="Unassembled WGS sequence"/>
</dbReference>
<name>A0A8B3S2C5_9EURY</name>